<gene>
    <name evidence="2" type="ORF">DVR12_02665</name>
</gene>
<keyword evidence="3" id="KW-1185">Reference proteome</keyword>
<sequence length="431" mass="48632">MQKPLKSIFLLLLPFACFAQKTVLPGNPDINAKRLKPGKSLFTIYYVKDQTWTKKGSYTNELTILGNEMYFITNYIDEKEKWYKKRTSVADAKTLSPVSYKSEGLKNVLDLKFGNPVTGKEHFLNGEKDKQLEIKPTGKYVDFNIAELLFTTLPLDVGYKATVPEFYYGSSPDSVLSNYLIKDVKSYLHYSPKTGKHESWLVSVLEEESGVIYTYIIDKKDHRIWQREMPAGGGTIEICTNEELDYLPIESKFDKEENLNKLEKGNSAIVGTAFARDHNKGSLAVVNINRAQYAPIGTVVSILPNSPYIQEWKEVNRKIRKGKKLPEVPIDPNVAACIKTTKVYDDKGHFEFTNLMPGEYILFTTFGYTHRYSYQYRSGTSYLMHPSGAVLSSSPTYGSASASSGATAEIESIVTIRKDGDKVDVSLKEVR</sequence>
<dbReference type="SUPFAM" id="SSF117074">
    <property type="entry name" value="Hypothetical protein PA1324"/>
    <property type="match status" value="1"/>
</dbReference>
<dbReference type="Proteomes" id="UP000260644">
    <property type="component" value="Unassembled WGS sequence"/>
</dbReference>
<accession>A0A3E1YH72</accession>
<evidence type="ECO:0000313" key="3">
    <source>
        <dbReference type="Proteomes" id="UP000260644"/>
    </source>
</evidence>
<comment type="caution">
    <text evidence="2">The sequence shown here is derived from an EMBL/GenBank/DDBJ whole genome shotgun (WGS) entry which is preliminary data.</text>
</comment>
<feature type="signal peptide" evidence="1">
    <location>
        <begin position="1"/>
        <end position="19"/>
    </location>
</feature>
<dbReference type="RefSeq" id="WP_116973899.1">
    <property type="nucleotide sequence ID" value="NZ_QPMM01000001.1"/>
</dbReference>
<evidence type="ECO:0000313" key="2">
    <source>
        <dbReference type="EMBL" id="RFS26708.1"/>
    </source>
</evidence>
<dbReference type="EMBL" id="QPMM01000001">
    <property type="protein sequence ID" value="RFS26708.1"/>
    <property type="molecule type" value="Genomic_DNA"/>
</dbReference>
<feature type="chain" id="PRO_5017550086" description="Carboxypeptidase regulatory-like domain-containing protein" evidence="1">
    <location>
        <begin position="20"/>
        <end position="431"/>
    </location>
</feature>
<reference evidence="2 3" key="1">
    <citation type="submission" date="2018-07" db="EMBL/GenBank/DDBJ databases">
        <title>Chitinophaga K2CV101002-2 sp. nov., isolated from a monsoon evergreen broad-leaved forest soil.</title>
        <authorList>
            <person name="Lv Y."/>
        </authorList>
    </citation>
    <scope>NUCLEOTIDE SEQUENCE [LARGE SCALE GENOMIC DNA]</scope>
    <source>
        <strain evidence="2 3">GDMCC 1.1288</strain>
    </source>
</reference>
<evidence type="ECO:0008006" key="4">
    <source>
        <dbReference type="Google" id="ProtNLM"/>
    </source>
</evidence>
<name>A0A3E1YH72_9BACT</name>
<dbReference type="OrthoDB" id="1297652at2"/>
<keyword evidence="1" id="KW-0732">Signal</keyword>
<organism evidence="2 3">
    <name type="scientific">Chitinophaga silvatica</name>
    <dbReference type="NCBI Taxonomy" id="2282649"/>
    <lineage>
        <taxon>Bacteria</taxon>
        <taxon>Pseudomonadati</taxon>
        <taxon>Bacteroidota</taxon>
        <taxon>Chitinophagia</taxon>
        <taxon>Chitinophagales</taxon>
        <taxon>Chitinophagaceae</taxon>
        <taxon>Chitinophaga</taxon>
    </lineage>
</organism>
<dbReference type="Pfam" id="PF11306">
    <property type="entry name" value="DUF3108"/>
    <property type="match status" value="1"/>
</dbReference>
<protein>
    <recommendedName>
        <fullName evidence="4">Carboxypeptidase regulatory-like domain-containing protein</fullName>
    </recommendedName>
</protein>
<dbReference type="AlphaFoldDB" id="A0A3E1YH72"/>
<evidence type="ECO:0000256" key="1">
    <source>
        <dbReference type="SAM" id="SignalP"/>
    </source>
</evidence>
<dbReference type="InterPro" id="IPR021457">
    <property type="entry name" value="DUF3108"/>
</dbReference>
<proteinExistence type="predicted"/>